<keyword evidence="6" id="KW-1185">Reference proteome</keyword>
<evidence type="ECO:0000256" key="3">
    <source>
        <dbReference type="SAM" id="MobiDB-lite"/>
    </source>
</evidence>
<feature type="compositionally biased region" description="Polar residues" evidence="3">
    <location>
        <begin position="184"/>
        <end position="202"/>
    </location>
</feature>
<dbReference type="PANTHER" id="PTHR31906">
    <property type="entry name" value="PLASTID-LIPID-ASSOCIATED PROTEIN 4, CHLOROPLASTIC-RELATED"/>
    <property type="match status" value="1"/>
</dbReference>
<evidence type="ECO:0000256" key="2">
    <source>
        <dbReference type="ARBA" id="ARBA00022640"/>
    </source>
</evidence>
<feature type="compositionally biased region" description="Pro residues" evidence="3">
    <location>
        <begin position="399"/>
        <end position="414"/>
    </location>
</feature>
<evidence type="ECO:0000259" key="4">
    <source>
        <dbReference type="Pfam" id="PF04755"/>
    </source>
</evidence>
<proteinExistence type="predicted"/>
<dbReference type="GO" id="GO:0009536">
    <property type="term" value="C:plastid"/>
    <property type="evidence" value="ECO:0007669"/>
    <property type="project" value="UniProtKB-SubCell"/>
</dbReference>
<feature type="compositionally biased region" description="Acidic residues" evidence="3">
    <location>
        <begin position="248"/>
        <end position="257"/>
    </location>
</feature>
<feature type="compositionally biased region" description="Low complexity" evidence="3">
    <location>
        <begin position="291"/>
        <end position="308"/>
    </location>
</feature>
<sequence>MVGRGNLAYAFGSPGPDIAVHLVVRGASCVSGAAATGEAGAGGDGAGCAGVPPASSADNRTGAAGSAQQPGSASQSADPSWLLHRGNQALPSAVEPLQKTFQRRQACGSEANHDQLAPALGARPQESGGGSLPPQQGGSVAAGLPNSEGDECAGAQATGAGAAVPSLQQQQQEQHVSPGIVPGQHQSHSNQPALAHSQSHTALQPPPPPPGPGEDATAAAEAATADAIEADPAPQVAEGQAGQGKADDVDDADEDDVVFVGCTPGATPHVSQDAAAWLRGAAKPRGSQRTPAPGAGAAGPSGRSEASALKQQRSILHFVRPSGTQGRAGGKATRAGGRAMFGGGRSGGRTGLAGLGAWGGSQPPSALLGSPARLTSGRAGGMWEQDGLSQPPLNAPAHQQPPRPDAPVPAPRPPSAGGSLFGSQLGRAASAPLGAAAASHGRQRVSGGAQGSTGRLGRQGSGTVAGAAGAAVAAAARISLGACQLDDTDSDGDDVAEEETSSRQPERLQPAGAADRAGDGTAGGTAAAAGGAGAGTAVAAAERNALRCVADLNILPASCVVPDSCAGLLTQDATLAGTCEDVAGVGAAAEAGAAAPEQLGALGIAGGSEEAVVPATPLSVQGSERPASGLAGASAPAEGPLSVRSAGTGLRAGAHAADARAGAGGAGCLAGVNMVAATPLPPVPLQHPTAITSTPLQGAAAAAAAVVAIAATPEHAMCGASVVAGLLPAQRSGEMTPAPDAPLLTAALSTMPATAAAAGPVPTAPSLRSADRTARVLHRGRAPPTCAAGLNGAPAGPGHDELLHPGLVLEVHVGIGGAQVYGGGGGGTAGGNGWGAGRQPAWAEGCNYISCLVQEPPPGAGPDAVTPDGAAGSGPVAGADASGDKNNACAAAAAGPPAEPAECGEPSTSRPHVPDDNTTPRPTAHQRRRLQSLPSVAGAAAATAAASAARPARRLLMLYTWVLPPGQPPQLHSVLPLSAPGTALHTSATPGIPATPSPLTAVKTAAGCGSGGSAGGGGGPPAPGVGHALTLLVGGDGSPALLLASQLSCAAAPSDARRSPSAEPAGNNGSSTGAGTAVALRSPLPTAGGCGSASGSKANHGVQLLQYSAGSWRTSCVLQPPQLEVHAAARGTSGGSSCPPGVSAAAASMLCVSAAACVARGRQGGGAGVFWQVVAAGEGGHGCVWRLPAGLTGAPLQQAKLPQARYKHSLPLNDVVELSPLPDRAHLVLGASSDGCVVLWDVGRPHAVCGAGAGGAGGTGSAGVVLSAVAPPAVLLTVARPVDGVLRGLQPLGVPGDRLGGAAGTRPGAAAQEGEEEAGAGDQDASFAARTAGQPVVFLAAATAPSCASGSGHRQPHAQCAAGCRVMPVLLRDGVVDVGQALHVPDATCVAAGSGLGAVGTSGGRVVVWNPLAVSDGPSTSDRQHAKQALLDLVKNTNRGLGVRTFTRGLIEEAQIRVESYQGDALDFSILGGKWKLIYTTASDVLPILEAEYQLSPGPFSAFGFPRPLEVGNIYQRFTSPVDDEGIVENIINIKTPASTLVFTVGARYDVRSGKRIALVFEDARLGDIQLSDGAEALLAPALLPRGSLQHQLLLAIKEFTLKFQFRTAAQLASQAVTRAGSAAAGYLLTYLDKDMLIGRAIGLGGVFVFVREE</sequence>
<feature type="compositionally biased region" description="Low complexity" evidence="3">
    <location>
        <begin position="213"/>
        <end position="234"/>
    </location>
</feature>
<dbReference type="InterPro" id="IPR006843">
    <property type="entry name" value="PAP/fibrillin_dom"/>
</dbReference>
<feature type="region of interest" description="Disordered" evidence="3">
    <location>
        <begin position="620"/>
        <end position="639"/>
    </location>
</feature>
<dbReference type="Proteomes" id="UP000650467">
    <property type="component" value="Unassembled WGS sequence"/>
</dbReference>
<evidence type="ECO:0000313" key="5">
    <source>
        <dbReference type="EMBL" id="KAG2444914.1"/>
    </source>
</evidence>
<reference evidence="5" key="1">
    <citation type="journal article" date="2020" name="bioRxiv">
        <title>Comparative genomics of Chlamydomonas.</title>
        <authorList>
            <person name="Craig R.J."/>
            <person name="Hasan A.R."/>
            <person name="Ness R.W."/>
            <person name="Keightley P.D."/>
        </authorList>
    </citation>
    <scope>NUCLEOTIDE SEQUENCE</scope>
    <source>
        <strain evidence="5">SAG 7.73</strain>
    </source>
</reference>
<gene>
    <name evidence="5" type="ORF">HXX76_001650</name>
</gene>
<comment type="subcellular location">
    <subcellularLocation>
        <location evidence="1">Plastid</location>
    </subcellularLocation>
</comment>
<feature type="region of interest" description="Disordered" evidence="3">
    <location>
        <begin position="120"/>
        <end position="309"/>
    </location>
</feature>
<feature type="compositionally biased region" description="Low complexity" evidence="3">
    <location>
        <begin position="626"/>
        <end position="639"/>
    </location>
</feature>
<feature type="compositionally biased region" description="Low complexity" evidence="3">
    <location>
        <begin position="62"/>
        <end position="79"/>
    </location>
</feature>
<feature type="region of interest" description="Disordered" evidence="3">
    <location>
        <begin position="321"/>
        <end position="347"/>
    </location>
</feature>
<feature type="compositionally biased region" description="Low complexity" evidence="3">
    <location>
        <begin position="153"/>
        <end position="174"/>
    </location>
</feature>
<feature type="compositionally biased region" description="Acidic residues" evidence="3">
    <location>
        <begin position="486"/>
        <end position="499"/>
    </location>
</feature>
<feature type="compositionally biased region" description="Low complexity" evidence="3">
    <location>
        <begin position="888"/>
        <end position="906"/>
    </location>
</feature>
<dbReference type="EMBL" id="JAEHOC010000002">
    <property type="protein sequence ID" value="KAG2444914.1"/>
    <property type="molecule type" value="Genomic_DNA"/>
</dbReference>
<accession>A0A835WCI0</accession>
<feature type="region of interest" description="Disordered" evidence="3">
    <location>
        <begin position="485"/>
        <end position="529"/>
    </location>
</feature>
<feature type="region of interest" description="Disordered" evidence="3">
    <location>
        <begin position="363"/>
        <end position="462"/>
    </location>
</feature>
<organism evidence="5 6">
    <name type="scientific">Chlamydomonas incerta</name>
    <dbReference type="NCBI Taxonomy" id="51695"/>
    <lineage>
        <taxon>Eukaryota</taxon>
        <taxon>Viridiplantae</taxon>
        <taxon>Chlorophyta</taxon>
        <taxon>core chlorophytes</taxon>
        <taxon>Chlorophyceae</taxon>
        <taxon>CS clade</taxon>
        <taxon>Chlamydomonadales</taxon>
        <taxon>Chlamydomonadaceae</taxon>
        <taxon>Chlamydomonas</taxon>
    </lineage>
</organism>
<feature type="region of interest" description="Disordered" evidence="3">
    <location>
        <begin position="1054"/>
        <end position="1077"/>
    </location>
</feature>
<protein>
    <recommendedName>
        <fullName evidence="4">Plastid lipid-associated protein/fibrillin conserved domain-containing protein</fullName>
    </recommendedName>
</protein>
<dbReference type="Pfam" id="PF04755">
    <property type="entry name" value="PAP_fibrillin"/>
    <property type="match status" value="1"/>
</dbReference>
<feature type="region of interest" description="Disordered" evidence="3">
    <location>
        <begin position="1296"/>
        <end position="1323"/>
    </location>
</feature>
<feature type="region of interest" description="Disordered" evidence="3">
    <location>
        <begin position="859"/>
        <end position="936"/>
    </location>
</feature>
<dbReference type="InterPro" id="IPR039633">
    <property type="entry name" value="PAP"/>
</dbReference>
<evidence type="ECO:0000313" key="6">
    <source>
        <dbReference type="Proteomes" id="UP000650467"/>
    </source>
</evidence>
<feature type="domain" description="Plastid lipid-associated protein/fibrillin conserved" evidence="4">
    <location>
        <begin position="1425"/>
        <end position="1650"/>
    </location>
</feature>
<keyword evidence="2" id="KW-0934">Plastid</keyword>
<feature type="compositionally biased region" description="Low complexity" evidence="3">
    <location>
        <begin position="425"/>
        <end position="439"/>
    </location>
</feature>
<feature type="region of interest" description="Disordered" evidence="3">
    <location>
        <begin position="52"/>
        <end position="79"/>
    </location>
</feature>
<comment type="caution">
    <text evidence="5">The sequence shown here is derived from an EMBL/GenBank/DDBJ whole genome shotgun (WGS) entry which is preliminary data.</text>
</comment>
<evidence type="ECO:0000256" key="1">
    <source>
        <dbReference type="ARBA" id="ARBA00004474"/>
    </source>
</evidence>
<name>A0A835WCI0_CHLIN</name>
<dbReference type="OrthoDB" id="550273at2759"/>